<evidence type="ECO:0000313" key="2">
    <source>
        <dbReference type="EMBL" id="MCW1914581.1"/>
    </source>
</evidence>
<keyword evidence="3" id="KW-1185">Reference proteome</keyword>
<comment type="caution">
    <text evidence="2">The sequence shown here is derived from an EMBL/GenBank/DDBJ whole genome shotgun (WGS) entry which is preliminary data.</text>
</comment>
<evidence type="ECO:0000313" key="3">
    <source>
        <dbReference type="Proteomes" id="UP001165653"/>
    </source>
</evidence>
<keyword evidence="1" id="KW-0732">Signal</keyword>
<reference evidence="2" key="1">
    <citation type="submission" date="2022-10" db="EMBL/GenBank/DDBJ databases">
        <title>Luteolibacter sp. GHJ8, whole genome shotgun sequencing project.</title>
        <authorList>
            <person name="Zhao G."/>
            <person name="Shen L."/>
        </authorList>
    </citation>
    <scope>NUCLEOTIDE SEQUENCE</scope>
    <source>
        <strain evidence="2">GHJ8</strain>
    </source>
</reference>
<organism evidence="2 3">
    <name type="scientific">Luteolibacter rhizosphaerae</name>
    <dbReference type="NCBI Taxonomy" id="2989719"/>
    <lineage>
        <taxon>Bacteria</taxon>
        <taxon>Pseudomonadati</taxon>
        <taxon>Verrucomicrobiota</taxon>
        <taxon>Verrucomicrobiia</taxon>
        <taxon>Verrucomicrobiales</taxon>
        <taxon>Verrucomicrobiaceae</taxon>
        <taxon>Luteolibacter</taxon>
    </lineage>
</organism>
<evidence type="ECO:0000256" key="1">
    <source>
        <dbReference type="SAM" id="SignalP"/>
    </source>
</evidence>
<dbReference type="Proteomes" id="UP001165653">
    <property type="component" value="Unassembled WGS sequence"/>
</dbReference>
<sequence length="212" mass="23488">MIRVIPLLLTALVFPCVGAPVAVSASPDPEARFEVAVSTDKDQVDWNQLEFKGDSFPKILVRERATGKLLAAIQYSCDANSDARPIRENMKATWTPKGDRVALTVSERFYSHVIVFVIRDAPRGGIACKEVKLPAFPIEAVIPGFKEFRPRSHESVMGWTNEGHLRISRSVSADTLPGESGQVVYSAVYSFIYDLSHPRNPILISMNRDSQS</sequence>
<accession>A0ABT3G503</accession>
<feature type="chain" id="PRO_5045406540" evidence="1">
    <location>
        <begin position="26"/>
        <end position="212"/>
    </location>
</feature>
<protein>
    <submittedName>
        <fullName evidence="2">Uncharacterized protein</fullName>
    </submittedName>
</protein>
<feature type="signal peptide" evidence="1">
    <location>
        <begin position="1"/>
        <end position="25"/>
    </location>
</feature>
<gene>
    <name evidence="2" type="ORF">OJ996_13415</name>
</gene>
<proteinExistence type="predicted"/>
<name>A0ABT3G503_9BACT</name>
<dbReference type="EMBL" id="JAPDDR010000006">
    <property type="protein sequence ID" value="MCW1914581.1"/>
    <property type="molecule type" value="Genomic_DNA"/>
</dbReference>